<dbReference type="Proteomes" id="UP000273443">
    <property type="component" value="Chromosome"/>
</dbReference>
<evidence type="ECO:0000313" key="16">
    <source>
        <dbReference type="Proteomes" id="UP000269431"/>
    </source>
</evidence>
<evidence type="ECO:0000313" key="3">
    <source>
        <dbReference type="EMBL" id="AKA75824.1"/>
    </source>
</evidence>
<evidence type="ECO:0000313" key="21">
    <source>
        <dbReference type="Proteomes" id="UP000282269"/>
    </source>
</evidence>
<keyword evidence="1" id="KW-0472">Membrane</keyword>
<evidence type="ECO:0000313" key="14">
    <source>
        <dbReference type="Proteomes" id="UP000033106"/>
    </source>
</evidence>
<dbReference type="AlphaFoldDB" id="A0A0E3GT34"/>
<dbReference type="EMBL" id="CP033240">
    <property type="protein sequence ID" value="AZF80702.1"/>
    <property type="molecule type" value="Genomic_DNA"/>
</dbReference>
<dbReference type="EMBL" id="CP011055">
    <property type="protein sequence ID" value="AKA73126.1"/>
    <property type="molecule type" value="Genomic_DNA"/>
</dbReference>
<dbReference type="Proteomes" id="UP000275843">
    <property type="component" value="Chromosome"/>
</dbReference>
<dbReference type="EMBL" id="CP033238">
    <property type="protein sequence ID" value="AZF75489.1"/>
    <property type="molecule type" value="Genomic_DNA"/>
</dbReference>
<gene>
    <name evidence="4" type="ORF">SULA_0751</name>
    <name evidence="2" type="ORF">SULB_0753</name>
    <name evidence="3" type="ORF">SULC_0751</name>
    <name evidence="5" type="ORF">SULG_03830</name>
    <name evidence="6" type="ORF">SULH_03830</name>
    <name evidence="7" type="ORF">SULI_03830</name>
    <name evidence="8" type="ORF">SULM_03830</name>
    <name evidence="9" type="ORF">SULN_03830</name>
    <name evidence="10" type="ORF">SULO_03840</name>
    <name evidence="11" type="ORF">SULZ_03880</name>
</gene>
<dbReference type="EMBL" id="CP033235">
    <property type="protein sequence ID" value="AZF67625.1"/>
    <property type="molecule type" value="Genomic_DNA"/>
</dbReference>
<evidence type="ECO:0000313" key="15">
    <source>
        <dbReference type="Proteomes" id="UP000267993"/>
    </source>
</evidence>
<dbReference type="KEGG" id="ssol:SULB_0753"/>
<dbReference type="Proteomes" id="UP000033106">
    <property type="component" value="Chromosome"/>
</dbReference>
<evidence type="ECO:0000313" key="7">
    <source>
        <dbReference type="EMBL" id="AZF72865.1"/>
    </source>
</evidence>
<dbReference type="GeneID" id="7806549"/>
<dbReference type="OMA" id="PPKEMRI"/>
<feature type="transmembrane region" description="Helical" evidence="1">
    <location>
        <begin position="167"/>
        <end position="192"/>
    </location>
</feature>
<evidence type="ECO:0000313" key="5">
    <source>
        <dbReference type="EMBL" id="AZF67625.1"/>
    </source>
</evidence>
<dbReference type="KEGG" id="ssof:SULC_0751"/>
<accession>A0A0E3GT34</accession>
<evidence type="ECO:0000313" key="10">
    <source>
        <dbReference type="EMBL" id="AZF80702.1"/>
    </source>
</evidence>
<evidence type="ECO:0000313" key="4">
    <source>
        <dbReference type="EMBL" id="AKA78516.1"/>
    </source>
</evidence>
<dbReference type="Proteomes" id="UP000269431">
    <property type="component" value="Chromosome"/>
</dbReference>
<proteinExistence type="predicted"/>
<organism evidence="2 13">
    <name type="scientific">Saccharolobus solfataricus</name>
    <name type="common">Sulfolobus solfataricus</name>
    <dbReference type="NCBI Taxonomy" id="2287"/>
    <lineage>
        <taxon>Archaea</taxon>
        <taxon>Thermoproteota</taxon>
        <taxon>Thermoprotei</taxon>
        <taxon>Sulfolobales</taxon>
        <taxon>Sulfolobaceae</taxon>
        <taxon>Saccharolobus</taxon>
    </lineage>
</organism>
<evidence type="ECO:0000313" key="2">
    <source>
        <dbReference type="EMBL" id="AKA73126.1"/>
    </source>
</evidence>
<feature type="transmembrane region" description="Helical" evidence="1">
    <location>
        <begin position="207"/>
        <end position="227"/>
    </location>
</feature>
<dbReference type="Proteomes" id="UP000282269">
    <property type="component" value="Chromosome"/>
</dbReference>
<sequence length="252" mass="28290">MKLYFLSIIPIVISLVLTYMFPFNELIPIVTFWIFLTYLLFNTILRGELQVMRLYKRKRTKWGLFFSYLITHYIVYSIAIVELLTYIYKPALSYPQTAFVSLFSTPFGSSPSLTNLGLSLIFNPTITAFIPPNIVIDLSLYSISMGLYIAILVTSSLVTLISLNKKLGYLAFIPLIGIIAGASCCVSIPVLLAESIEVSNLVFLTTSLWQAVFIAYVSLPIITVIFLKHLSSSLHKLNGGLKQFNISGRMTK</sequence>
<feature type="transmembrane region" description="Helical" evidence="1">
    <location>
        <begin position="65"/>
        <end position="88"/>
    </location>
</feature>
<feature type="transmembrane region" description="Helical" evidence="1">
    <location>
        <begin position="138"/>
        <end position="160"/>
    </location>
</feature>
<dbReference type="EMBL" id="CP011056">
    <property type="protein sequence ID" value="AKA75824.1"/>
    <property type="molecule type" value="Genomic_DNA"/>
</dbReference>
<evidence type="ECO:0000313" key="17">
    <source>
        <dbReference type="Proteomes" id="UP000273194"/>
    </source>
</evidence>
<reference evidence="12 13" key="1">
    <citation type="journal article" date="2015" name="Genome Announc.">
        <title>Complete Genome Sequence of Sulfolobus solfataricus Strain 98/2 and Evolved Derivatives.</title>
        <authorList>
            <person name="McCarthy S."/>
            <person name="Gradnigo J."/>
            <person name="Johnson T."/>
            <person name="Payne S."/>
            <person name="Lipzen A."/>
            <person name="Martin J."/>
            <person name="Schackwitz W."/>
            <person name="Moriyama E."/>
            <person name="Blum P."/>
        </authorList>
    </citation>
    <scope>NUCLEOTIDE SEQUENCE [LARGE SCALE GENOMIC DNA]</scope>
    <source>
        <strain evidence="12">98/2 SULC</strain>
        <strain evidence="2">SARC-B</strain>
        <strain evidence="3">SARC-C</strain>
        <strain evidence="4 14">SULA</strain>
        <strain evidence="13">SULB</strain>
    </source>
</reference>
<protein>
    <submittedName>
        <fullName evidence="2">Uncharacterized protein</fullName>
    </submittedName>
</protein>
<keyword evidence="1" id="KW-1133">Transmembrane helix</keyword>
<dbReference type="Proteomes" id="UP000033085">
    <property type="component" value="Chromosome"/>
</dbReference>
<evidence type="ECO:0000313" key="13">
    <source>
        <dbReference type="Proteomes" id="UP000033085"/>
    </source>
</evidence>
<dbReference type="KEGG" id="ssoa:SULA_0751"/>
<evidence type="ECO:0000313" key="20">
    <source>
        <dbReference type="Proteomes" id="UP000278715"/>
    </source>
</evidence>
<dbReference type="EMBL" id="CP033236">
    <property type="protein sequence ID" value="AZF70245.1"/>
    <property type="molecule type" value="Genomic_DNA"/>
</dbReference>
<dbReference type="RefSeq" id="WP_012716661.1">
    <property type="nucleotide sequence ID" value="NZ_CP011055.2"/>
</dbReference>
<evidence type="ECO:0000256" key="1">
    <source>
        <dbReference type="SAM" id="Phobius"/>
    </source>
</evidence>
<name>A0A0E3GT34_SACSO</name>
<reference evidence="2" key="3">
    <citation type="submission" date="2018-10" db="EMBL/GenBank/DDBJ databases">
        <authorList>
            <person name="McCarthy S."/>
            <person name="Gradnigo J."/>
            <person name="Johnson T."/>
            <person name="Payne S."/>
            <person name="Lipzen A."/>
            <person name="Schackwitz W."/>
            <person name="Martin J."/>
            <person name="Moriyama E."/>
            <person name="Blum P."/>
        </authorList>
    </citation>
    <scope>NUCLEOTIDE SEQUENCE</scope>
    <source>
        <strain evidence="2">SARC-B</strain>
        <strain evidence="3">SARC-C</strain>
        <strain evidence="4">SULA</strain>
    </source>
</reference>
<evidence type="ECO:0000313" key="6">
    <source>
        <dbReference type="EMBL" id="AZF70245.1"/>
    </source>
</evidence>
<evidence type="ECO:0000313" key="18">
    <source>
        <dbReference type="Proteomes" id="UP000273443"/>
    </source>
</evidence>
<reference evidence="15 16" key="2">
    <citation type="journal article" date="2018" name="Proc. Natl. Acad. Sci. U.S.A.">
        <title>Nonmutational mechanism of inheritance in the Archaeon Sulfolobus solfataricus.</title>
        <authorList>
            <person name="Payne S."/>
            <person name="McCarthy S."/>
            <person name="Johnson T."/>
            <person name="North E."/>
            <person name="Blum P."/>
        </authorList>
    </citation>
    <scope>NUCLEOTIDE SEQUENCE [LARGE SCALE GENOMIC DNA]</scope>
    <source>
        <strain evidence="6 15">SARC-H</strain>
        <strain evidence="7 19">SARC-I</strain>
        <strain evidence="9 20">SARC-N</strain>
        <strain evidence="10 21">SARC-O</strain>
        <strain evidence="11 16">SUL120</strain>
        <strain evidence="5 17">SULG</strain>
        <strain evidence="8 18">SULM</strain>
    </source>
</reference>
<dbReference type="PATRIC" id="fig|2287.6.peg.789"/>
<evidence type="ECO:0000313" key="11">
    <source>
        <dbReference type="EMBL" id="AZF83310.1"/>
    </source>
</evidence>
<feature type="transmembrane region" description="Helical" evidence="1">
    <location>
        <begin position="5"/>
        <end position="21"/>
    </location>
</feature>
<dbReference type="Proteomes" id="UP000033057">
    <property type="component" value="Chromosome"/>
</dbReference>
<evidence type="ECO:0000313" key="19">
    <source>
        <dbReference type="Proteomes" id="UP000275843"/>
    </source>
</evidence>
<dbReference type="Proteomes" id="UP000273194">
    <property type="component" value="Chromosome"/>
</dbReference>
<feature type="transmembrane region" description="Helical" evidence="1">
    <location>
        <begin position="27"/>
        <end position="45"/>
    </location>
</feature>
<dbReference type="EMBL" id="CP033239">
    <property type="protein sequence ID" value="AZF78097.1"/>
    <property type="molecule type" value="Genomic_DNA"/>
</dbReference>
<keyword evidence="1" id="KW-0812">Transmembrane</keyword>
<evidence type="ECO:0000313" key="8">
    <source>
        <dbReference type="EMBL" id="AZF75489.1"/>
    </source>
</evidence>
<dbReference type="EMBL" id="CP033241">
    <property type="protein sequence ID" value="AZF83310.1"/>
    <property type="molecule type" value="Genomic_DNA"/>
</dbReference>
<dbReference type="Proteomes" id="UP000278715">
    <property type="component" value="Chromosome"/>
</dbReference>
<evidence type="ECO:0000313" key="12">
    <source>
        <dbReference type="Proteomes" id="UP000033057"/>
    </source>
</evidence>
<evidence type="ECO:0000313" key="9">
    <source>
        <dbReference type="EMBL" id="AZF78097.1"/>
    </source>
</evidence>
<dbReference type="Proteomes" id="UP000267993">
    <property type="component" value="Chromosome"/>
</dbReference>
<dbReference type="EMBL" id="CP033237">
    <property type="protein sequence ID" value="AZF72865.1"/>
    <property type="molecule type" value="Genomic_DNA"/>
</dbReference>
<dbReference type="EMBL" id="CP011057">
    <property type="protein sequence ID" value="AKA78516.1"/>
    <property type="molecule type" value="Genomic_DNA"/>
</dbReference>